<dbReference type="GO" id="GO:0005524">
    <property type="term" value="F:ATP binding"/>
    <property type="evidence" value="ECO:0007669"/>
    <property type="project" value="UniProtKB-KW"/>
</dbReference>
<dbReference type="GO" id="GO:0005886">
    <property type="term" value="C:plasma membrane"/>
    <property type="evidence" value="ECO:0007669"/>
    <property type="project" value="TreeGrafter"/>
</dbReference>
<dbReference type="GO" id="GO:0007166">
    <property type="term" value="P:cell surface receptor signaling pathway"/>
    <property type="evidence" value="ECO:0007669"/>
    <property type="project" value="InterPro"/>
</dbReference>
<dbReference type="AlphaFoldDB" id="A0AAW1Y022"/>
<dbReference type="PANTHER" id="PTHR27005:SF466">
    <property type="entry name" value="NON-FUNCTIONAL PSEUDOKINASE ZED1-LIKE"/>
    <property type="match status" value="1"/>
</dbReference>
<dbReference type="Gene3D" id="1.10.510.10">
    <property type="entry name" value="Transferase(Phosphotransferase) domain 1"/>
    <property type="match status" value="1"/>
</dbReference>
<dbReference type="InterPro" id="IPR045274">
    <property type="entry name" value="WAK-like"/>
</dbReference>
<sequence length="185" mass="21278">MFFTPSWIKEDAVRSLAIRDIIIWTQMINHKNVLKQLGCCLVFPIPALVHEYATIGVLNNENDVRDNESLTWKARLKKSDVYSFGVILLIFLTGQRAAVTNQEGEYESITSYVKFHAYDGQIQIILDPKIFDEVRRDEQAQVCLQDFLVLALLCTQASNESERPDMIDVSSKELIRIEKYIFLAC</sequence>
<comment type="caution">
    <text evidence="3">The sequence shown here is derived from an EMBL/GenBank/DDBJ whole genome shotgun (WGS) entry which is preliminary data.</text>
</comment>
<reference evidence="3 4" key="1">
    <citation type="journal article" date="2023" name="G3 (Bethesda)">
        <title>A chromosome-length genome assembly and annotation of blackberry (Rubus argutus, cv. 'Hillquist').</title>
        <authorList>
            <person name="Bruna T."/>
            <person name="Aryal R."/>
            <person name="Dudchenko O."/>
            <person name="Sargent D.J."/>
            <person name="Mead D."/>
            <person name="Buti M."/>
            <person name="Cavallini A."/>
            <person name="Hytonen T."/>
            <person name="Andres J."/>
            <person name="Pham M."/>
            <person name="Weisz D."/>
            <person name="Mascagni F."/>
            <person name="Usai G."/>
            <person name="Natali L."/>
            <person name="Bassil N."/>
            <person name="Fernandez G.E."/>
            <person name="Lomsadze A."/>
            <person name="Armour M."/>
            <person name="Olukolu B."/>
            <person name="Poorten T."/>
            <person name="Britton C."/>
            <person name="Davik J."/>
            <person name="Ashrafi H."/>
            <person name="Aiden E.L."/>
            <person name="Borodovsky M."/>
            <person name="Worthington M."/>
        </authorList>
    </citation>
    <scope>NUCLEOTIDE SEQUENCE [LARGE SCALE GENOMIC DNA]</scope>
    <source>
        <strain evidence="3">PI 553951</strain>
    </source>
</reference>
<dbReference type="EMBL" id="JBEDUW010000002">
    <property type="protein sequence ID" value="KAK9941831.1"/>
    <property type="molecule type" value="Genomic_DNA"/>
</dbReference>
<accession>A0AAW1Y022</accession>
<dbReference type="GO" id="GO:0004674">
    <property type="term" value="F:protein serine/threonine kinase activity"/>
    <property type="evidence" value="ECO:0007669"/>
    <property type="project" value="TreeGrafter"/>
</dbReference>
<evidence type="ECO:0000313" key="4">
    <source>
        <dbReference type="Proteomes" id="UP001457282"/>
    </source>
</evidence>
<proteinExistence type="predicted"/>
<keyword evidence="1" id="KW-0547">Nucleotide-binding</keyword>
<organism evidence="3 4">
    <name type="scientific">Rubus argutus</name>
    <name type="common">Southern blackberry</name>
    <dbReference type="NCBI Taxonomy" id="59490"/>
    <lineage>
        <taxon>Eukaryota</taxon>
        <taxon>Viridiplantae</taxon>
        <taxon>Streptophyta</taxon>
        <taxon>Embryophyta</taxon>
        <taxon>Tracheophyta</taxon>
        <taxon>Spermatophyta</taxon>
        <taxon>Magnoliopsida</taxon>
        <taxon>eudicotyledons</taxon>
        <taxon>Gunneridae</taxon>
        <taxon>Pentapetalae</taxon>
        <taxon>rosids</taxon>
        <taxon>fabids</taxon>
        <taxon>Rosales</taxon>
        <taxon>Rosaceae</taxon>
        <taxon>Rosoideae</taxon>
        <taxon>Rosoideae incertae sedis</taxon>
        <taxon>Rubus</taxon>
    </lineage>
</organism>
<gene>
    <name evidence="3" type="ORF">M0R45_007524</name>
</gene>
<evidence type="ECO:0000256" key="1">
    <source>
        <dbReference type="ARBA" id="ARBA00022741"/>
    </source>
</evidence>
<evidence type="ECO:0000313" key="3">
    <source>
        <dbReference type="EMBL" id="KAK9941831.1"/>
    </source>
</evidence>
<dbReference type="Proteomes" id="UP001457282">
    <property type="component" value="Unassembled WGS sequence"/>
</dbReference>
<protein>
    <recommendedName>
        <fullName evidence="5">Protein kinase domain-containing protein</fullName>
    </recommendedName>
</protein>
<evidence type="ECO:0008006" key="5">
    <source>
        <dbReference type="Google" id="ProtNLM"/>
    </source>
</evidence>
<keyword evidence="2" id="KW-0067">ATP-binding</keyword>
<dbReference type="SUPFAM" id="SSF56112">
    <property type="entry name" value="Protein kinase-like (PK-like)"/>
    <property type="match status" value="1"/>
</dbReference>
<keyword evidence="4" id="KW-1185">Reference proteome</keyword>
<dbReference type="InterPro" id="IPR011009">
    <property type="entry name" value="Kinase-like_dom_sf"/>
</dbReference>
<evidence type="ECO:0000256" key="2">
    <source>
        <dbReference type="ARBA" id="ARBA00022840"/>
    </source>
</evidence>
<name>A0AAW1Y022_RUBAR</name>
<dbReference type="PANTHER" id="PTHR27005">
    <property type="entry name" value="WALL-ASSOCIATED RECEPTOR KINASE-LIKE 21"/>
    <property type="match status" value="1"/>
</dbReference>